<keyword evidence="3 7" id="KW-0732">Signal</keyword>
<comment type="caution">
    <text evidence="9">The sequence shown here is derived from an EMBL/GenBank/DDBJ whole genome shotgun (WGS) entry which is preliminary data.</text>
</comment>
<evidence type="ECO:0000256" key="7">
    <source>
        <dbReference type="SAM" id="SignalP"/>
    </source>
</evidence>
<dbReference type="PANTHER" id="PTHR24269:SF16">
    <property type="entry name" value="PROTEIN SLG1"/>
    <property type="match status" value="1"/>
</dbReference>
<reference evidence="9" key="1">
    <citation type="submission" date="2023-03" db="EMBL/GenBank/DDBJ databases">
        <title>Massive genome expansion in bonnet fungi (Mycena s.s.) driven by repeated elements and novel gene families across ecological guilds.</title>
        <authorList>
            <consortium name="Lawrence Berkeley National Laboratory"/>
            <person name="Harder C.B."/>
            <person name="Miyauchi S."/>
            <person name="Viragh M."/>
            <person name="Kuo A."/>
            <person name="Thoen E."/>
            <person name="Andreopoulos B."/>
            <person name="Lu D."/>
            <person name="Skrede I."/>
            <person name="Drula E."/>
            <person name="Henrissat B."/>
            <person name="Morin E."/>
            <person name="Kohler A."/>
            <person name="Barry K."/>
            <person name="LaButti K."/>
            <person name="Morin E."/>
            <person name="Salamov A."/>
            <person name="Lipzen A."/>
            <person name="Mereny Z."/>
            <person name="Hegedus B."/>
            <person name="Baldrian P."/>
            <person name="Stursova M."/>
            <person name="Weitz H."/>
            <person name="Taylor A."/>
            <person name="Grigoriev I.V."/>
            <person name="Nagy L.G."/>
            <person name="Martin F."/>
            <person name="Kauserud H."/>
        </authorList>
    </citation>
    <scope>NUCLEOTIDE SEQUENCE</scope>
    <source>
        <strain evidence="9">9144</strain>
    </source>
</reference>
<comment type="subcellular location">
    <subcellularLocation>
        <location evidence="1">Membrane</location>
        <topology evidence="1">Single-pass membrane protein</topology>
    </subcellularLocation>
</comment>
<dbReference type="Pfam" id="PF01822">
    <property type="entry name" value="WSC"/>
    <property type="match status" value="4"/>
</dbReference>
<feature type="chain" id="PRO_5041939064" description="WSC domain-containing protein" evidence="7">
    <location>
        <begin position="23"/>
        <end position="462"/>
    </location>
</feature>
<evidence type="ECO:0000256" key="2">
    <source>
        <dbReference type="ARBA" id="ARBA00022692"/>
    </source>
</evidence>
<feature type="domain" description="WSC" evidence="8">
    <location>
        <begin position="138"/>
        <end position="238"/>
    </location>
</feature>
<dbReference type="EMBL" id="JARJCW010000023">
    <property type="protein sequence ID" value="KAJ7212679.1"/>
    <property type="molecule type" value="Genomic_DNA"/>
</dbReference>
<evidence type="ECO:0000313" key="9">
    <source>
        <dbReference type="EMBL" id="KAJ7212679.1"/>
    </source>
</evidence>
<feature type="domain" description="WSC" evidence="8">
    <location>
        <begin position="31"/>
        <end position="121"/>
    </location>
</feature>
<dbReference type="AlphaFoldDB" id="A0AAD6VGZ1"/>
<evidence type="ECO:0000256" key="4">
    <source>
        <dbReference type="ARBA" id="ARBA00022989"/>
    </source>
</evidence>
<evidence type="ECO:0000259" key="8">
    <source>
        <dbReference type="PROSITE" id="PS51212"/>
    </source>
</evidence>
<feature type="domain" description="WSC" evidence="8">
    <location>
        <begin position="361"/>
        <end position="458"/>
    </location>
</feature>
<feature type="signal peptide" evidence="7">
    <location>
        <begin position="1"/>
        <end position="22"/>
    </location>
</feature>
<gene>
    <name evidence="9" type="ORF">GGX14DRAFT_621058</name>
</gene>
<feature type="domain" description="WSC" evidence="8">
    <location>
        <begin position="247"/>
        <end position="348"/>
    </location>
</feature>
<keyword evidence="4" id="KW-1133">Transmembrane helix</keyword>
<keyword evidence="5" id="KW-0472">Membrane</keyword>
<dbReference type="PROSITE" id="PS51212">
    <property type="entry name" value="WSC"/>
    <property type="match status" value="4"/>
</dbReference>
<evidence type="ECO:0000256" key="1">
    <source>
        <dbReference type="ARBA" id="ARBA00004167"/>
    </source>
</evidence>
<evidence type="ECO:0000313" key="10">
    <source>
        <dbReference type="Proteomes" id="UP001219525"/>
    </source>
</evidence>
<dbReference type="GO" id="GO:0005886">
    <property type="term" value="C:plasma membrane"/>
    <property type="evidence" value="ECO:0007669"/>
    <property type="project" value="TreeGrafter"/>
</dbReference>
<sequence length="462" mass="48901">MFIRGALAILAFKHLASSGVAAQTTLPAYKTWTSIGCLRDSVEGRVLHHLVTLSDATVEACLDACIVNNYALAGLEFGHECYCGNSILYDYPQSPECILPCAGDSDEICGGPESLSLYQNAGIPFTVGNGSVVQSYGLWQLWECIEENGRLLPHGPKVPIPSDQMTVERCADGCAAAGWTTAGLERGWQCFCGNITQPFPSGWESTSGFECNLPCLGNAQELCGGTLDEGRFLAYSNLPQVATAPPEWFQQGCFVDVPTNGGMHLLPRAPSTTIPSAEMTVENCISACNNAAGYNASAGVTAGDECWCGDYSAMPGVLAQTNSCNLRCTGDGREVCGGSGSMFIYSNPVVALQSYLTFFGNWSLQGCFVDDTSLNGGSSLLPIPSPLIPSAIHARHCMDSCGTLGYGSAGMKQGNECWCGNITTPGVTVPMSDCNSRCADDPFESCGAVDRLQLYQFEGTFS</sequence>
<accession>A0AAD6VGZ1</accession>
<keyword evidence="6" id="KW-0325">Glycoprotein</keyword>
<dbReference type="PANTHER" id="PTHR24269">
    <property type="entry name" value="KREMEN PROTEIN"/>
    <property type="match status" value="1"/>
</dbReference>
<name>A0AAD6VGZ1_9AGAR</name>
<dbReference type="Proteomes" id="UP001219525">
    <property type="component" value="Unassembled WGS sequence"/>
</dbReference>
<organism evidence="9 10">
    <name type="scientific">Mycena pura</name>
    <dbReference type="NCBI Taxonomy" id="153505"/>
    <lineage>
        <taxon>Eukaryota</taxon>
        <taxon>Fungi</taxon>
        <taxon>Dikarya</taxon>
        <taxon>Basidiomycota</taxon>
        <taxon>Agaricomycotina</taxon>
        <taxon>Agaricomycetes</taxon>
        <taxon>Agaricomycetidae</taxon>
        <taxon>Agaricales</taxon>
        <taxon>Marasmiineae</taxon>
        <taxon>Mycenaceae</taxon>
        <taxon>Mycena</taxon>
    </lineage>
</organism>
<dbReference type="SMART" id="SM00321">
    <property type="entry name" value="WSC"/>
    <property type="match status" value="4"/>
</dbReference>
<keyword evidence="10" id="KW-1185">Reference proteome</keyword>
<evidence type="ECO:0000256" key="5">
    <source>
        <dbReference type="ARBA" id="ARBA00023136"/>
    </source>
</evidence>
<dbReference type="InterPro" id="IPR051836">
    <property type="entry name" value="Kremen_rcpt"/>
</dbReference>
<keyword evidence="2" id="KW-0812">Transmembrane</keyword>
<dbReference type="InterPro" id="IPR002889">
    <property type="entry name" value="WSC_carb-bd"/>
</dbReference>
<evidence type="ECO:0000256" key="3">
    <source>
        <dbReference type="ARBA" id="ARBA00022729"/>
    </source>
</evidence>
<proteinExistence type="predicted"/>
<evidence type="ECO:0000256" key="6">
    <source>
        <dbReference type="ARBA" id="ARBA00023180"/>
    </source>
</evidence>
<protein>
    <recommendedName>
        <fullName evidence="8">WSC domain-containing protein</fullName>
    </recommendedName>
</protein>